<evidence type="ECO:0000256" key="1">
    <source>
        <dbReference type="SAM" id="MobiDB-lite"/>
    </source>
</evidence>
<reference evidence="2" key="1">
    <citation type="journal article" date="2019" name="Sci. Rep.">
        <title>Draft genome of Tanacetum cinerariifolium, the natural source of mosquito coil.</title>
        <authorList>
            <person name="Yamashiro T."/>
            <person name="Shiraishi A."/>
            <person name="Satake H."/>
            <person name="Nakayama K."/>
        </authorList>
    </citation>
    <scope>NUCLEOTIDE SEQUENCE</scope>
</reference>
<organism evidence="2">
    <name type="scientific">Tanacetum cinerariifolium</name>
    <name type="common">Dalmatian daisy</name>
    <name type="synonym">Chrysanthemum cinerariifolium</name>
    <dbReference type="NCBI Taxonomy" id="118510"/>
    <lineage>
        <taxon>Eukaryota</taxon>
        <taxon>Viridiplantae</taxon>
        <taxon>Streptophyta</taxon>
        <taxon>Embryophyta</taxon>
        <taxon>Tracheophyta</taxon>
        <taxon>Spermatophyta</taxon>
        <taxon>Magnoliopsida</taxon>
        <taxon>eudicotyledons</taxon>
        <taxon>Gunneridae</taxon>
        <taxon>Pentapetalae</taxon>
        <taxon>asterids</taxon>
        <taxon>campanulids</taxon>
        <taxon>Asterales</taxon>
        <taxon>Asteraceae</taxon>
        <taxon>Asteroideae</taxon>
        <taxon>Anthemideae</taxon>
        <taxon>Anthemidinae</taxon>
        <taxon>Tanacetum</taxon>
    </lineage>
</organism>
<dbReference type="AlphaFoldDB" id="A0A699QKX3"/>
<protein>
    <submittedName>
        <fullName evidence="2">Uncharacterized protein</fullName>
    </submittedName>
</protein>
<evidence type="ECO:0000313" key="2">
    <source>
        <dbReference type="EMBL" id="GFC72623.1"/>
    </source>
</evidence>
<feature type="compositionally biased region" description="Basic and acidic residues" evidence="1">
    <location>
        <begin position="1"/>
        <end position="14"/>
    </location>
</feature>
<name>A0A699QKX3_TANCI</name>
<feature type="region of interest" description="Disordered" evidence="1">
    <location>
        <begin position="1"/>
        <end position="38"/>
    </location>
</feature>
<proteinExistence type="predicted"/>
<sequence length="63" mass="7190">MDTEIVEERSKKTQAEVTEGSSTRAGDEMEQESANRQRLEKVDGYVEPKRCLEIVLEDDDDVT</sequence>
<feature type="non-terminal residue" evidence="2">
    <location>
        <position position="63"/>
    </location>
</feature>
<dbReference type="EMBL" id="BKCJ011038745">
    <property type="protein sequence ID" value="GFC72623.1"/>
    <property type="molecule type" value="Genomic_DNA"/>
</dbReference>
<comment type="caution">
    <text evidence="2">The sequence shown here is derived from an EMBL/GenBank/DDBJ whole genome shotgun (WGS) entry which is preliminary data.</text>
</comment>
<gene>
    <name evidence="2" type="ORF">Tci_844593</name>
</gene>
<feature type="compositionally biased region" description="Polar residues" evidence="1">
    <location>
        <begin position="15"/>
        <end position="24"/>
    </location>
</feature>
<accession>A0A699QKX3</accession>